<dbReference type="InterPro" id="IPR003339">
    <property type="entry name" value="ABC/ECF_trnsptr_transmembrane"/>
</dbReference>
<comment type="caution">
    <text evidence="7">The sequence shown here is derived from an EMBL/GenBank/DDBJ whole genome shotgun (WGS) entry which is preliminary data.</text>
</comment>
<feature type="transmembrane region" description="Helical" evidence="6">
    <location>
        <begin position="255"/>
        <end position="274"/>
    </location>
</feature>
<feature type="transmembrane region" description="Helical" evidence="6">
    <location>
        <begin position="320"/>
        <end position="344"/>
    </location>
</feature>
<evidence type="ECO:0000313" key="7">
    <source>
        <dbReference type="EMBL" id="PFG39883.1"/>
    </source>
</evidence>
<sequence length="379" mass="38442">MSARAPHGSARAGRSAVDAGQASTTARPAGGRLHPLGWWAWAGGIAVALTRTTNPVVVLLLLATVVLVVAVHRDDSPWGRAFSAYLVLGGVVIAVRVLFYVLVGVDDASAVVLDLPGVPLPDLLVGVELLGPVHLAGLLGALYGGLRLAALIVTFGAANALANPKRALRCLPASLHHLGTAVVIAVTVTPQLAAAVARVRRAQRLRGLEARGTRAAAARLVPVLQDALDHALALAASMDSRGYARTTTPGGDRRVGAALVVALLAGVLGTYGLLDGATPDWAGLALLAAGAAVAVLASSLAGRRVRRTRYRPDPWRAEEWAVAGCGALAAAAVLVAGALDPAAVSAPLSPPAWPELPPLAALAAVVAAVPAVVRPRSVR</sequence>
<keyword evidence="4 6" id="KW-0472">Membrane</keyword>
<dbReference type="PANTHER" id="PTHR33514:SF15">
    <property type="entry name" value="COBALT TRANSPORT PROTEIN"/>
    <property type="match status" value="1"/>
</dbReference>
<protein>
    <submittedName>
        <fullName evidence="7">Energy-coupling factor transport system permease protein</fullName>
    </submittedName>
</protein>
<evidence type="ECO:0000313" key="8">
    <source>
        <dbReference type="Proteomes" id="UP000222106"/>
    </source>
</evidence>
<feature type="transmembrane region" description="Helical" evidence="6">
    <location>
        <begin position="280"/>
        <end position="300"/>
    </location>
</feature>
<feature type="region of interest" description="Disordered" evidence="5">
    <location>
        <begin position="1"/>
        <end position="28"/>
    </location>
</feature>
<reference evidence="7 8" key="1">
    <citation type="submission" date="2017-10" db="EMBL/GenBank/DDBJ databases">
        <title>Sequencing the genomes of 1000 actinobacteria strains.</title>
        <authorList>
            <person name="Klenk H.-P."/>
        </authorList>
    </citation>
    <scope>NUCLEOTIDE SEQUENCE [LARGE SCALE GENOMIC DNA]</scope>
    <source>
        <strain evidence="7 8">DSM 21838</strain>
    </source>
</reference>
<keyword evidence="8" id="KW-1185">Reference proteome</keyword>
<proteinExistence type="predicted"/>
<keyword evidence="2 6" id="KW-0812">Transmembrane</keyword>
<name>A0A2A9EM54_9MICO</name>
<dbReference type="OrthoDB" id="5187293at2"/>
<keyword evidence="3 6" id="KW-1133">Transmembrane helix</keyword>
<evidence type="ECO:0000256" key="3">
    <source>
        <dbReference type="ARBA" id="ARBA00022989"/>
    </source>
</evidence>
<comment type="subcellular location">
    <subcellularLocation>
        <location evidence="1">Membrane</location>
        <topology evidence="1">Multi-pass membrane protein</topology>
    </subcellularLocation>
</comment>
<dbReference type="GO" id="GO:0005886">
    <property type="term" value="C:plasma membrane"/>
    <property type="evidence" value="ECO:0007669"/>
    <property type="project" value="TreeGrafter"/>
</dbReference>
<feature type="transmembrane region" description="Helical" evidence="6">
    <location>
        <begin position="123"/>
        <end position="143"/>
    </location>
</feature>
<evidence type="ECO:0000256" key="4">
    <source>
        <dbReference type="ARBA" id="ARBA00023136"/>
    </source>
</evidence>
<dbReference type="EMBL" id="PDJI01000004">
    <property type="protein sequence ID" value="PFG39883.1"/>
    <property type="molecule type" value="Genomic_DNA"/>
</dbReference>
<evidence type="ECO:0000256" key="2">
    <source>
        <dbReference type="ARBA" id="ARBA00022692"/>
    </source>
</evidence>
<feature type="transmembrane region" description="Helical" evidence="6">
    <location>
        <begin position="356"/>
        <end position="373"/>
    </location>
</feature>
<evidence type="ECO:0000256" key="5">
    <source>
        <dbReference type="SAM" id="MobiDB-lite"/>
    </source>
</evidence>
<accession>A0A2A9EM54</accession>
<evidence type="ECO:0000256" key="6">
    <source>
        <dbReference type="SAM" id="Phobius"/>
    </source>
</evidence>
<gene>
    <name evidence="7" type="ORF">ATJ97_2403</name>
</gene>
<feature type="transmembrane region" description="Helical" evidence="6">
    <location>
        <begin position="38"/>
        <end position="71"/>
    </location>
</feature>
<evidence type="ECO:0000256" key="1">
    <source>
        <dbReference type="ARBA" id="ARBA00004141"/>
    </source>
</evidence>
<dbReference type="Pfam" id="PF02361">
    <property type="entry name" value="CbiQ"/>
    <property type="match status" value="1"/>
</dbReference>
<dbReference type="Proteomes" id="UP000222106">
    <property type="component" value="Unassembled WGS sequence"/>
</dbReference>
<dbReference type="AlphaFoldDB" id="A0A2A9EM54"/>
<dbReference type="RefSeq" id="WP_098483907.1">
    <property type="nucleotide sequence ID" value="NZ_PDJI01000004.1"/>
</dbReference>
<feature type="transmembrane region" description="Helical" evidence="6">
    <location>
        <begin position="83"/>
        <end position="103"/>
    </location>
</feature>
<dbReference type="PANTHER" id="PTHR33514">
    <property type="entry name" value="PROTEIN ABCI12, CHLOROPLASTIC"/>
    <property type="match status" value="1"/>
</dbReference>
<organism evidence="7 8">
    <name type="scientific">Georgenia soli</name>
    <dbReference type="NCBI Taxonomy" id="638953"/>
    <lineage>
        <taxon>Bacteria</taxon>
        <taxon>Bacillati</taxon>
        <taxon>Actinomycetota</taxon>
        <taxon>Actinomycetes</taxon>
        <taxon>Micrococcales</taxon>
        <taxon>Bogoriellaceae</taxon>
        <taxon>Georgenia</taxon>
    </lineage>
</organism>